<dbReference type="Proteomes" id="UP001140206">
    <property type="component" value="Chromosome 1"/>
</dbReference>
<feature type="transmembrane region" description="Helical" evidence="6">
    <location>
        <begin position="40"/>
        <end position="62"/>
    </location>
</feature>
<dbReference type="InterPro" id="IPR030184">
    <property type="entry name" value="WAT1-related"/>
</dbReference>
<dbReference type="Pfam" id="PF00892">
    <property type="entry name" value="EamA"/>
    <property type="match status" value="2"/>
</dbReference>
<keyword evidence="9" id="KW-1185">Reference proteome</keyword>
<evidence type="ECO:0000256" key="6">
    <source>
        <dbReference type="RuleBase" id="RU363077"/>
    </source>
</evidence>
<proteinExistence type="inferred from homology"/>
<dbReference type="GO" id="GO:0022857">
    <property type="term" value="F:transmembrane transporter activity"/>
    <property type="evidence" value="ECO:0007669"/>
    <property type="project" value="InterPro"/>
</dbReference>
<comment type="subcellular location">
    <subcellularLocation>
        <location evidence="1 6">Membrane</location>
        <topology evidence="1 6">Multi-pass membrane protein</topology>
    </subcellularLocation>
</comment>
<feature type="domain" description="EamA" evidence="7">
    <location>
        <begin position="13"/>
        <end position="150"/>
    </location>
</feature>
<feature type="transmembrane region" description="Helical" evidence="6">
    <location>
        <begin position="210"/>
        <end position="230"/>
    </location>
</feature>
<accession>A0AAV8H754</accession>
<evidence type="ECO:0000256" key="1">
    <source>
        <dbReference type="ARBA" id="ARBA00004141"/>
    </source>
</evidence>
<keyword evidence="4 6" id="KW-1133">Transmembrane helix</keyword>
<dbReference type="SUPFAM" id="SSF103481">
    <property type="entry name" value="Multidrug resistance efflux transporter EmrE"/>
    <property type="match status" value="2"/>
</dbReference>
<reference evidence="8" key="1">
    <citation type="submission" date="2022-08" db="EMBL/GenBank/DDBJ databases">
        <authorList>
            <person name="Marques A."/>
        </authorList>
    </citation>
    <scope>NUCLEOTIDE SEQUENCE</scope>
    <source>
        <strain evidence="8">RhyPub2mFocal</strain>
        <tissue evidence="8">Leaves</tissue>
    </source>
</reference>
<dbReference type="GO" id="GO:0016020">
    <property type="term" value="C:membrane"/>
    <property type="evidence" value="ECO:0007669"/>
    <property type="project" value="UniProtKB-SubCell"/>
</dbReference>
<evidence type="ECO:0000256" key="2">
    <source>
        <dbReference type="ARBA" id="ARBA00007635"/>
    </source>
</evidence>
<feature type="transmembrane region" description="Helical" evidence="6">
    <location>
        <begin position="74"/>
        <end position="99"/>
    </location>
</feature>
<evidence type="ECO:0000256" key="3">
    <source>
        <dbReference type="ARBA" id="ARBA00022692"/>
    </source>
</evidence>
<feature type="transmembrane region" description="Helical" evidence="6">
    <location>
        <begin position="12"/>
        <end position="34"/>
    </location>
</feature>
<feature type="transmembrane region" description="Helical" evidence="6">
    <location>
        <begin position="179"/>
        <end position="198"/>
    </location>
</feature>
<sequence length="363" mass="39575">MGGIIWEEELKPCLAMVATQFIYSLMTILAKGAFNHGFSPMVFVVYRHSIATISLFPATFIAKRGKVREMAPGLAGFSWILLGSLVGIITNQILLYYGIDFSSSTMATTTANSIPAITFVMGASLGLEKVNLRSLRSMAKLGGTIICVGGAVGMIFVKGPKILNVTVNIVSRGLLINKWILGGFCLLGANFCWSLWLILQVQMCKYTDPLLVATWTSFLAASEAAIYTYFTEPQLSHWKITSFDELIPCLFAGVFGSAITFYLQSWCVAKRGPLYSAMFSPLTTLITIVLASIMLHEELYIGSLICAIVIIGGLYMVLWGKAEEIKTKEDRSSAIHATGINTSIDPQADYSGNTAEEPLLHNN</sequence>
<evidence type="ECO:0000313" key="8">
    <source>
        <dbReference type="EMBL" id="KAJ4813658.1"/>
    </source>
</evidence>
<organism evidence="8 9">
    <name type="scientific">Rhynchospora pubera</name>
    <dbReference type="NCBI Taxonomy" id="906938"/>
    <lineage>
        <taxon>Eukaryota</taxon>
        <taxon>Viridiplantae</taxon>
        <taxon>Streptophyta</taxon>
        <taxon>Embryophyta</taxon>
        <taxon>Tracheophyta</taxon>
        <taxon>Spermatophyta</taxon>
        <taxon>Magnoliopsida</taxon>
        <taxon>Liliopsida</taxon>
        <taxon>Poales</taxon>
        <taxon>Cyperaceae</taxon>
        <taxon>Cyperoideae</taxon>
        <taxon>Rhynchosporeae</taxon>
        <taxon>Rhynchospora</taxon>
    </lineage>
</organism>
<feature type="transmembrane region" description="Helical" evidence="6">
    <location>
        <begin position="245"/>
        <end position="263"/>
    </location>
</feature>
<feature type="domain" description="EamA" evidence="7">
    <location>
        <begin position="182"/>
        <end position="318"/>
    </location>
</feature>
<dbReference type="EMBL" id="JAMFTS010000001">
    <property type="protein sequence ID" value="KAJ4813658.1"/>
    <property type="molecule type" value="Genomic_DNA"/>
</dbReference>
<keyword evidence="3 6" id="KW-0812">Transmembrane</keyword>
<gene>
    <name evidence="8" type="ORF">LUZ62_026224</name>
</gene>
<dbReference type="AlphaFoldDB" id="A0AAV8H754"/>
<evidence type="ECO:0000256" key="4">
    <source>
        <dbReference type="ARBA" id="ARBA00022989"/>
    </source>
</evidence>
<evidence type="ECO:0000313" key="9">
    <source>
        <dbReference type="Proteomes" id="UP001140206"/>
    </source>
</evidence>
<dbReference type="InterPro" id="IPR000620">
    <property type="entry name" value="EamA_dom"/>
</dbReference>
<feature type="transmembrane region" description="Helical" evidence="6">
    <location>
        <begin position="139"/>
        <end position="159"/>
    </location>
</feature>
<feature type="transmembrane region" description="Helical" evidence="6">
    <location>
        <begin position="105"/>
        <end position="127"/>
    </location>
</feature>
<comment type="caution">
    <text evidence="8">The sequence shown here is derived from an EMBL/GenBank/DDBJ whole genome shotgun (WGS) entry which is preliminary data.</text>
</comment>
<feature type="transmembrane region" description="Helical" evidence="6">
    <location>
        <begin position="275"/>
        <end position="293"/>
    </location>
</feature>
<name>A0AAV8H754_9POAL</name>
<protein>
    <recommendedName>
        <fullName evidence="6">WAT1-related protein</fullName>
    </recommendedName>
</protein>
<dbReference type="InterPro" id="IPR037185">
    <property type="entry name" value="EmrE-like"/>
</dbReference>
<evidence type="ECO:0000259" key="7">
    <source>
        <dbReference type="Pfam" id="PF00892"/>
    </source>
</evidence>
<comment type="similarity">
    <text evidence="2 6">Belongs to the drug/metabolite transporter (DMT) superfamily. Plant drug/metabolite exporter (P-DME) (TC 2.A.7.4) family.</text>
</comment>
<keyword evidence="5 6" id="KW-0472">Membrane</keyword>
<feature type="transmembrane region" description="Helical" evidence="6">
    <location>
        <begin position="299"/>
        <end position="318"/>
    </location>
</feature>
<evidence type="ECO:0000256" key="5">
    <source>
        <dbReference type="ARBA" id="ARBA00023136"/>
    </source>
</evidence>
<dbReference type="PANTHER" id="PTHR31218">
    <property type="entry name" value="WAT1-RELATED PROTEIN"/>
    <property type="match status" value="1"/>
</dbReference>